<evidence type="ECO:0000256" key="2">
    <source>
        <dbReference type="ARBA" id="ARBA00004651"/>
    </source>
</evidence>
<name>A0A022KR82_9MICO</name>
<evidence type="ECO:0000256" key="5">
    <source>
        <dbReference type="ARBA" id="ARBA00021907"/>
    </source>
</evidence>
<evidence type="ECO:0000256" key="7">
    <source>
        <dbReference type="ARBA" id="ARBA00022618"/>
    </source>
</evidence>
<evidence type="ECO:0000256" key="9">
    <source>
        <dbReference type="ARBA" id="ARBA00022989"/>
    </source>
</evidence>
<dbReference type="HOGENOM" id="CLU_073546_1_0_11"/>
<organism evidence="16 17">
    <name type="scientific">Brachybacterium muris UCD-AY4</name>
    <dbReference type="NCBI Taxonomy" id="1249481"/>
    <lineage>
        <taxon>Bacteria</taxon>
        <taxon>Bacillati</taxon>
        <taxon>Actinomycetota</taxon>
        <taxon>Actinomycetes</taxon>
        <taxon>Micrococcales</taxon>
        <taxon>Dermabacteraceae</taxon>
        <taxon>Brachybacterium</taxon>
    </lineage>
</organism>
<evidence type="ECO:0000256" key="13">
    <source>
        <dbReference type="SAM" id="Phobius"/>
    </source>
</evidence>
<keyword evidence="7 12" id="KW-0132">Cell division</keyword>
<comment type="subcellular location">
    <subcellularLocation>
        <location evidence="2">Cell membrane</location>
        <topology evidence="2">Multi-pass membrane protein</topology>
    </subcellularLocation>
</comment>
<evidence type="ECO:0000256" key="4">
    <source>
        <dbReference type="ARBA" id="ARBA00011160"/>
    </source>
</evidence>
<dbReference type="EMBL" id="AORC01000020">
    <property type="protein sequence ID" value="EYT47974.1"/>
    <property type="molecule type" value="Genomic_DNA"/>
</dbReference>
<evidence type="ECO:0000256" key="11">
    <source>
        <dbReference type="ARBA" id="ARBA00023306"/>
    </source>
</evidence>
<feature type="domain" description="ABC3 transporter permease C-terminal" evidence="14">
    <location>
        <begin position="185"/>
        <end position="304"/>
    </location>
</feature>
<evidence type="ECO:0000259" key="14">
    <source>
        <dbReference type="Pfam" id="PF02687"/>
    </source>
</evidence>
<keyword evidence="6 12" id="KW-1003">Cell membrane</keyword>
<evidence type="ECO:0000313" key="17">
    <source>
        <dbReference type="Proteomes" id="UP000019754"/>
    </source>
</evidence>
<evidence type="ECO:0000313" key="16">
    <source>
        <dbReference type="EMBL" id="EYT47974.1"/>
    </source>
</evidence>
<dbReference type="STRING" id="1249481.D641_0113625"/>
<evidence type="ECO:0000259" key="15">
    <source>
        <dbReference type="Pfam" id="PF18075"/>
    </source>
</evidence>
<dbReference type="PIRSF" id="PIRSF003097">
    <property type="entry name" value="FtsX"/>
    <property type="match status" value="1"/>
</dbReference>
<comment type="function">
    <text evidence="1">Part of the ABC transporter FtsEX involved in cellular division.</text>
</comment>
<dbReference type="Pfam" id="PF02687">
    <property type="entry name" value="FtsX"/>
    <property type="match status" value="1"/>
</dbReference>
<dbReference type="OrthoDB" id="9812531at2"/>
<dbReference type="GO" id="GO:0051301">
    <property type="term" value="P:cell division"/>
    <property type="evidence" value="ECO:0007669"/>
    <property type="project" value="UniProtKB-KW"/>
</dbReference>
<dbReference type="RefSeq" id="WP_017824055.1">
    <property type="nucleotide sequence ID" value="NZ_AORC01000020.1"/>
</dbReference>
<keyword evidence="9 13" id="KW-1133">Transmembrane helix</keyword>
<dbReference type="Gene3D" id="3.30.70.3040">
    <property type="match status" value="1"/>
</dbReference>
<feature type="transmembrane region" description="Helical" evidence="13">
    <location>
        <begin position="276"/>
        <end position="299"/>
    </location>
</feature>
<comment type="caution">
    <text evidence="16">The sequence shown here is derived from an EMBL/GenBank/DDBJ whole genome shotgun (WGS) entry which is preliminary data.</text>
</comment>
<reference evidence="16 17" key="1">
    <citation type="journal article" date="2013" name="Genome Announc.">
        <title>Draft genome sequence of an Actinobacterium, Brachybacterium muris strain UCD-AY4.</title>
        <authorList>
            <person name="Lo J.R."/>
            <person name="Lang J.M."/>
            <person name="Darling A.E."/>
            <person name="Eisen J.A."/>
            <person name="Coil D.A."/>
        </authorList>
    </citation>
    <scope>NUCLEOTIDE SEQUENCE [LARGE SCALE GENOMIC DNA]</scope>
    <source>
        <strain evidence="16 17">UCD-AY4</strain>
    </source>
</reference>
<dbReference type="InterPro" id="IPR047929">
    <property type="entry name" value="FtsX_actino"/>
</dbReference>
<dbReference type="GO" id="GO:0005886">
    <property type="term" value="C:plasma membrane"/>
    <property type="evidence" value="ECO:0007669"/>
    <property type="project" value="UniProtKB-SubCell"/>
</dbReference>
<dbReference type="InterPro" id="IPR040690">
    <property type="entry name" value="FtsX_ECD"/>
</dbReference>
<proteinExistence type="inferred from homology"/>
<dbReference type="PANTHER" id="PTHR47755:SF1">
    <property type="entry name" value="CELL DIVISION PROTEIN FTSX"/>
    <property type="match status" value="1"/>
</dbReference>
<feature type="transmembrane region" description="Helical" evidence="13">
    <location>
        <begin position="21"/>
        <end position="41"/>
    </location>
</feature>
<dbReference type="AlphaFoldDB" id="A0A022KR82"/>
<dbReference type="InterPro" id="IPR004513">
    <property type="entry name" value="FtsX"/>
</dbReference>
<gene>
    <name evidence="16" type="ORF">D641_0113625</name>
</gene>
<comment type="subunit">
    <text evidence="4">Forms a membrane-associated complex with FtsE.</text>
</comment>
<dbReference type="InterPro" id="IPR003838">
    <property type="entry name" value="ABC3_permease_C"/>
</dbReference>
<evidence type="ECO:0000256" key="3">
    <source>
        <dbReference type="ARBA" id="ARBA00007379"/>
    </source>
</evidence>
<dbReference type="NCBIfam" id="NF038346">
    <property type="entry name" value="FtsX_actino"/>
    <property type="match status" value="1"/>
</dbReference>
<dbReference type="Proteomes" id="UP000019754">
    <property type="component" value="Unassembled WGS sequence"/>
</dbReference>
<evidence type="ECO:0000256" key="12">
    <source>
        <dbReference type="PIRNR" id="PIRNR003097"/>
    </source>
</evidence>
<feature type="transmembrane region" description="Helical" evidence="13">
    <location>
        <begin position="180"/>
        <end position="201"/>
    </location>
</feature>
<comment type="similarity">
    <text evidence="3 12">Belongs to the ABC-4 integral membrane protein family. FtsX subfamily.</text>
</comment>
<dbReference type="PANTHER" id="PTHR47755">
    <property type="entry name" value="CELL DIVISION PROTEIN FTSX"/>
    <property type="match status" value="1"/>
</dbReference>
<dbReference type="Pfam" id="PF18075">
    <property type="entry name" value="FtsX_ECD"/>
    <property type="match status" value="1"/>
</dbReference>
<evidence type="ECO:0000256" key="10">
    <source>
        <dbReference type="ARBA" id="ARBA00023136"/>
    </source>
</evidence>
<keyword evidence="8 13" id="KW-0812">Transmembrane</keyword>
<keyword evidence="10 12" id="KW-0472">Membrane</keyword>
<accession>A0A022KR82</accession>
<keyword evidence="11 12" id="KW-0131">Cell cycle</keyword>
<protein>
    <recommendedName>
        <fullName evidence="5 12">Cell division protein FtsX</fullName>
    </recommendedName>
</protein>
<evidence type="ECO:0000256" key="1">
    <source>
        <dbReference type="ARBA" id="ARBA00003552"/>
    </source>
</evidence>
<keyword evidence="17" id="KW-1185">Reference proteome</keyword>
<sequence>MRARYILGEILTGLWRNISMVISVVIVTAVSLTFVGTGLLMQKQILEMKNTLVEQSQVTIFLCSPHSTAASCAGGAATDAQIDSVREALEGDVLSPYIDTVHERIQDEALEIYQQQFAGEGFVSNFTAEDMPVSFHITLNNADDSAAVVEFFQGRDGVDEVTDLLSMFAPFIDVLNQSTMFALGLAVLMLVAAALLVATTIRMSVANRRREIAIMRLVGAPNVFIRAPFLLEGATAAIIGGVIASAMLWVGLHYIVEGWLVEILGPQLITVGTDDLLWAAPVIIVLGAALSMVSCVVSLNRYLKV</sequence>
<evidence type="ECO:0000256" key="8">
    <source>
        <dbReference type="ARBA" id="ARBA00022692"/>
    </source>
</evidence>
<feature type="domain" description="FtsX extracellular" evidence="15">
    <location>
        <begin position="57"/>
        <end position="161"/>
    </location>
</feature>
<evidence type="ECO:0000256" key="6">
    <source>
        <dbReference type="ARBA" id="ARBA00022475"/>
    </source>
</evidence>